<name>A0AAN6VED0_9PEZI</name>
<dbReference type="Gene3D" id="1.10.30.10">
    <property type="entry name" value="High mobility group box domain"/>
    <property type="match status" value="1"/>
</dbReference>
<dbReference type="Proteomes" id="UP001302745">
    <property type="component" value="Unassembled WGS sequence"/>
</dbReference>
<dbReference type="GO" id="GO:0005634">
    <property type="term" value="C:nucleus"/>
    <property type="evidence" value="ECO:0007669"/>
    <property type="project" value="UniProtKB-UniRule"/>
</dbReference>
<dbReference type="GO" id="GO:0000981">
    <property type="term" value="F:DNA-binding transcription factor activity, RNA polymerase II-specific"/>
    <property type="evidence" value="ECO:0007669"/>
    <property type="project" value="TreeGrafter"/>
</dbReference>
<evidence type="ECO:0000256" key="4">
    <source>
        <dbReference type="SAM" id="MobiDB-lite"/>
    </source>
</evidence>
<evidence type="ECO:0000259" key="5">
    <source>
        <dbReference type="PROSITE" id="PS50118"/>
    </source>
</evidence>
<feature type="compositionally biased region" description="Basic residues" evidence="4">
    <location>
        <begin position="31"/>
        <end position="43"/>
    </location>
</feature>
<gene>
    <name evidence="6" type="ORF">C8A00DRAFT_18966</name>
</gene>
<dbReference type="SMART" id="SM00398">
    <property type="entry name" value="HMG"/>
    <property type="match status" value="1"/>
</dbReference>
<feature type="domain" description="HMG box" evidence="5">
    <location>
        <begin position="100"/>
        <end position="170"/>
    </location>
</feature>
<feature type="DNA-binding region" description="HMG box" evidence="3">
    <location>
        <begin position="100"/>
        <end position="170"/>
    </location>
</feature>
<feature type="region of interest" description="Disordered" evidence="4">
    <location>
        <begin position="1"/>
        <end position="43"/>
    </location>
</feature>
<feature type="non-terminal residue" evidence="6">
    <location>
        <position position="175"/>
    </location>
</feature>
<evidence type="ECO:0000313" key="6">
    <source>
        <dbReference type="EMBL" id="KAK4149321.1"/>
    </source>
</evidence>
<protein>
    <recommendedName>
        <fullName evidence="5">HMG box domain-containing protein</fullName>
    </recommendedName>
</protein>
<dbReference type="GO" id="GO:0000978">
    <property type="term" value="F:RNA polymerase II cis-regulatory region sequence-specific DNA binding"/>
    <property type="evidence" value="ECO:0007669"/>
    <property type="project" value="TreeGrafter"/>
</dbReference>
<dbReference type="PROSITE" id="PS50118">
    <property type="entry name" value="HMG_BOX_2"/>
    <property type="match status" value="1"/>
</dbReference>
<organism evidence="6 7">
    <name type="scientific">Chaetomidium leptoderma</name>
    <dbReference type="NCBI Taxonomy" id="669021"/>
    <lineage>
        <taxon>Eukaryota</taxon>
        <taxon>Fungi</taxon>
        <taxon>Dikarya</taxon>
        <taxon>Ascomycota</taxon>
        <taxon>Pezizomycotina</taxon>
        <taxon>Sordariomycetes</taxon>
        <taxon>Sordariomycetidae</taxon>
        <taxon>Sordariales</taxon>
        <taxon>Chaetomiaceae</taxon>
        <taxon>Chaetomidium</taxon>
    </lineage>
</organism>
<dbReference type="PANTHER" id="PTHR45789">
    <property type="entry name" value="FI18025P1"/>
    <property type="match status" value="1"/>
</dbReference>
<dbReference type="PANTHER" id="PTHR45789:SF2">
    <property type="entry name" value="FI18025P1"/>
    <property type="match status" value="1"/>
</dbReference>
<dbReference type="InterPro" id="IPR009071">
    <property type="entry name" value="HMG_box_dom"/>
</dbReference>
<evidence type="ECO:0000256" key="3">
    <source>
        <dbReference type="PROSITE-ProRule" id="PRU00267"/>
    </source>
</evidence>
<keyword evidence="1 3" id="KW-0238">DNA-binding</keyword>
<proteinExistence type="predicted"/>
<accession>A0AAN6VED0</accession>
<dbReference type="InterPro" id="IPR051356">
    <property type="entry name" value="SOX/SOX-like_TF"/>
</dbReference>
<keyword evidence="2 3" id="KW-0539">Nucleus</keyword>
<keyword evidence="7" id="KW-1185">Reference proteome</keyword>
<reference evidence="6" key="2">
    <citation type="submission" date="2023-05" db="EMBL/GenBank/DDBJ databases">
        <authorList>
            <consortium name="Lawrence Berkeley National Laboratory"/>
            <person name="Steindorff A."/>
            <person name="Hensen N."/>
            <person name="Bonometti L."/>
            <person name="Westerberg I."/>
            <person name="Brannstrom I.O."/>
            <person name="Guillou S."/>
            <person name="Cros-Aarteil S."/>
            <person name="Calhoun S."/>
            <person name="Haridas S."/>
            <person name="Kuo A."/>
            <person name="Mondo S."/>
            <person name="Pangilinan J."/>
            <person name="Riley R."/>
            <person name="Labutti K."/>
            <person name="Andreopoulos B."/>
            <person name="Lipzen A."/>
            <person name="Chen C."/>
            <person name="Yanf M."/>
            <person name="Daum C."/>
            <person name="Ng V."/>
            <person name="Clum A."/>
            <person name="Ohm R."/>
            <person name="Martin F."/>
            <person name="Silar P."/>
            <person name="Natvig D."/>
            <person name="Lalanne C."/>
            <person name="Gautier V."/>
            <person name="Ament-Velasquez S.L."/>
            <person name="Kruys A."/>
            <person name="Hutchinson M.I."/>
            <person name="Powell A.J."/>
            <person name="Barry K."/>
            <person name="Miller A.N."/>
            <person name="Grigoriev I.V."/>
            <person name="Debuchy R."/>
            <person name="Gladieux P."/>
            <person name="Thoren M.H."/>
            <person name="Johannesson H."/>
        </authorList>
    </citation>
    <scope>NUCLEOTIDE SEQUENCE</scope>
    <source>
        <strain evidence="6">CBS 538.74</strain>
    </source>
</reference>
<comment type="caution">
    <text evidence="6">The sequence shown here is derived from an EMBL/GenBank/DDBJ whole genome shotgun (WGS) entry which is preliminary data.</text>
</comment>
<evidence type="ECO:0000256" key="1">
    <source>
        <dbReference type="ARBA" id="ARBA00023125"/>
    </source>
</evidence>
<dbReference type="AlphaFoldDB" id="A0AAN6VED0"/>
<evidence type="ECO:0000313" key="7">
    <source>
        <dbReference type="Proteomes" id="UP001302745"/>
    </source>
</evidence>
<dbReference type="EMBL" id="MU857173">
    <property type="protein sequence ID" value="KAK4149321.1"/>
    <property type="molecule type" value="Genomic_DNA"/>
</dbReference>
<reference evidence="6" key="1">
    <citation type="journal article" date="2023" name="Mol. Phylogenet. Evol.">
        <title>Genome-scale phylogeny and comparative genomics of the fungal order Sordariales.</title>
        <authorList>
            <person name="Hensen N."/>
            <person name="Bonometti L."/>
            <person name="Westerberg I."/>
            <person name="Brannstrom I.O."/>
            <person name="Guillou S."/>
            <person name="Cros-Aarteil S."/>
            <person name="Calhoun S."/>
            <person name="Haridas S."/>
            <person name="Kuo A."/>
            <person name="Mondo S."/>
            <person name="Pangilinan J."/>
            <person name="Riley R."/>
            <person name="LaButti K."/>
            <person name="Andreopoulos B."/>
            <person name="Lipzen A."/>
            <person name="Chen C."/>
            <person name="Yan M."/>
            <person name="Daum C."/>
            <person name="Ng V."/>
            <person name="Clum A."/>
            <person name="Steindorff A."/>
            <person name="Ohm R.A."/>
            <person name="Martin F."/>
            <person name="Silar P."/>
            <person name="Natvig D.O."/>
            <person name="Lalanne C."/>
            <person name="Gautier V."/>
            <person name="Ament-Velasquez S.L."/>
            <person name="Kruys A."/>
            <person name="Hutchinson M.I."/>
            <person name="Powell A.J."/>
            <person name="Barry K."/>
            <person name="Miller A.N."/>
            <person name="Grigoriev I.V."/>
            <person name="Debuchy R."/>
            <person name="Gladieux P."/>
            <person name="Hiltunen Thoren M."/>
            <person name="Johannesson H."/>
        </authorList>
    </citation>
    <scope>NUCLEOTIDE SEQUENCE</scope>
    <source>
        <strain evidence="6">CBS 538.74</strain>
    </source>
</reference>
<dbReference type="SUPFAM" id="SSF47095">
    <property type="entry name" value="HMG-box"/>
    <property type="match status" value="1"/>
</dbReference>
<sequence>MPSARNTPRSIPLWDKPSSTLQLRGGINKRTPPKRSNGGKKHAHASNIYTINLPGPFSRLTEYAHIPLTDIQAYVSRDSATRQGEIQQPGRKRPKHCDGIPRPANAFLLYRMCYKLQARALCQAVTGSEQGVSVVCGASWRLETDDVRAGFKIWADVEAEKHREAFPDWRFKPEK</sequence>
<dbReference type="InterPro" id="IPR036910">
    <property type="entry name" value="HMG_box_dom_sf"/>
</dbReference>
<evidence type="ECO:0000256" key="2">
    <source>
        <dbReference type="ARBA" id="ARBA00023242"/>
    </source>
</evidence>